<reference evidence="1 2" key="1">
    <citation type="journal article" date="2016" name="Nat. Commun.">
        <title>Thousands of microbial genomes shed light on interconnected biogeochemical processes in an aquifer system.</title>
        <authorList>
            <person name="Anantharaman K."/>
            <person name="Brown C.T."/>
            <person name="Hug L.A."/>
            <person name="Sharon I."/>
            <person name="Castelle C.J."/>
            <person name="Probst A.J."/>
            <person name="Thomas B.C."/>
            <person name="Singh A."/>
            <person name="Wilkins M.J."/>
            <person name="Karaoz U."/>
            <person name="Brodie E.L."/>
            <person name="Williams K.H."/>
            <person name="Hubbard S.S."/>
            <person name="Banfield J.F."/>
        </authorList>
    </citation>
    <scope>NUCLEOTIDE SEQUENCE [LARGE SCALE GENOMIC DNA]</scope>
</reference>
<organism evidence="1 2">
    <name type="scientific">Candidatus Roizmanbacteria bacterium RIFCSPHIGHO2_01_FULL_39_12c</name>
    <dbReference type="NCBI Taxonomy" id="1802031"/>
    <lineage>
        <taxon>Bacteria</taxon>
        <taxon>Candidatus Roizmaniibacteriota</taxon>
    </lineage>
</organism>
<dbReference type="AlphaFoldDB" id="A0A1F7GFJ7"/>
<dbReference type="EMBL" id="MFZG01000001">
    <property type="protein sequence ID" value="OGK17718.1"/>
    <property type="molecule type" value="Genomic_DNA"/>
</dbReference>
<dbReference type="Proteomes" id="UP000177208">
    <property type="component" value="Unassembled WGS sequence"/>
</dbReference>
<evidence type="ECO:0000313" key="1">
    <source>
        <dbReference type="EMBL" id="OGK17718.1"/>
    </source>
</evidence>
<accession>A0A1F7GFJ7</accession>
<comment type="caution">
    <text evidence="1">The sequence shown here is derived from an EMBL/GenBank/DDBJ whole genome shotgun (WGS) entry which is preliminary data.</text>
</comment>
<name>A0A1F7GFJ7_9BACT</name>
<proteinExistence type="predicted"/>
<evidence type="ECO:0000313" key="2">
    <source>
        <dbReference type="Proteomes" id="UP000177208"/>
    </source>
</evidence>
<protein>
    <submittedName>
        <fullName evidence="1">Uncharacterized protein</fullName>
    </submittedName>
</protein>
<gene>
    <name evidence="1" type="ORF">A2774_02025</name>
</gene>
<sequence length="120" mass="13974">MATPGITFELTEESKQHAVKYVEESGLYKNRLADFLGISRPTLDKVLDENPDFFTLLKRSDAVFCKSLIDIVKKKNPFFILRTKYRDEFNDVFSIGFDAQSEIQRVKEILESRTSKHIEH</sequence>